<proteinExistence type="predicted"/>
<reference evidence="1" key="1">
    <citation type="submission" date="2021-02" db="EMBL/GenBank/DDBJ databases">
        <authorList>
            <consortium name="DOE Joint Genome Institute"/>
            <person name="Ahrendt S."/>
            <person name="Looney B.P."/>
            <person name="Miyauchi S."/>
            <person name="Morin E."/>
            <person name="Drula E."/>
            <person name="Courty P.E."/>
            <person name="Chicoki N."/>
            <person name="Fauchery L."/>
            <person name="Kohler A."/>
            <person name="Kuo A."/>
            <person name="Labutti K."/>
            <person name="Pangilinan J."/>
            <person name="Lipzen A."/>
            <person name="Riley R."/>
            <person name="Andreopoulos W."/>
            <person name="He G."/>
            <person name="Johnson J."/>
            <person name="Barry K.W."/>
            <person name="Grigoriev I.V."/>
            <person name="Nagy L."/>
            <person name="Hibbett D."/>
            <person name="Henrissat B."/>
            <person name="Matheny P.B."/>
            <person name="Labbe J."/>
            <person name="Martin F."/>
        </authorList>
    </citation>
    <scope>NUCLEOTIDE SEQUENCE</scope>
    <source>
        <strain evidence="1">EC-137</strain>
    </source>
</reference>
<evidence type="ECO:0000313" key="1">
    <source>
        <dbReference type="EMBL" id="KAI0030638.1"/>
    </source>
</evidence>
<reference evidence="1" key="2">
    <citation type="journal article" date="2022" name="New Phytol.">
        <title>Evolutionary transition to the ectomycorrhizal habit in the genomes of a hyperdiverse lineage of mushroom-forming fungi.</title>
        <authorList>
            <person name="Looney B."/>
            <person name="Miyauchi S."/>
            <person name="Morin E."/>
            <person name="Drula E."/>
            <person name="Courty P.E."/>
            <person name="Kohler A."/>
            <person name="Kuo A."/>
            <person name="LaButti K."/>
            <person name="Pangilinan J."/>
            <person name="Lipzen A."/>
            <person name="Riley R."/>
            <person name="Andreopoulos W."/>
            <person name="He G."/>
            <person name="Johnson J."/>
            <person name="Nolan M."/>
            <person name="Tritt A."/>
            <person name="Barry K.W."/>
            <person name="Grigoriev I.V."/>
            <person name="Nagy L.G."/>
            <person name="Hibbett D."/>
            <person name="Henrissat B."/>
            <person name="Matheny P.B."/>
            <person name="Labbe J."/>
            <person name="Martin F.M."/>
        </authorList>
    </citation>
    <scope>NUCLEOTIDE SEQUENCE</scope>
    <source>
        <strain evidence="1">EC-137</strain>
    </source>
</reference>
<comment type="caution">
    <text evidence="1">The sequence shown here is derived from an EMBL/GenBank/DDBJ whole genome shotgun (WGS) entry which is preliminary data.</text>
</comment>
<organism evidence="1 2">
    <name type="scientific">Vararia minispora EC-137</name>
    <dbReference type="NCBI Taxonomy" id="1314806"/>
    <lineage>
        <taxon>Eukaryota</taxon>
        <taxon>Fungi</taxon>
        <taxon>Dikarya</taxon>
        <taxon>Basidiomycota</taxon>
        <taxon>Agaricomycotina</taxon>
        <taxon>Agaricomycetes</taxon>
        <taxon>Russulales</taxon>
        <taxon>Lachnocladiaceae</taxon>
        <taxon>Vararia</taxon>
    </lineage>
</organism>
<evidence type="ECO:0000313" key="2">
    <source>
        <dbReference type="Proteomes" id="UP000814128"/>
    </source>
</evidence>
<keyword evidence="2" id="KW-1185">Reference proteome</keyword>
<sequence length="539" mass="59506">MRLSSIFLGAGLTCVLAAKAPRFRPAEDLPPVQRDVAFPNDPLFIEMPLDHFSNSTSVKFLNRYWVNATYYEGGGPVILFDSGEQNAEPLLPYYLQEYHGLSATMQVAKRYKGVAVLWEHRFYGDSLPFPVNENTTAEQWQFLTTEQALEDVVYFADHFTLNSTRRSLHPSDVPWIWLGGSYPGIRGALMRVRNPEVIYAAWASSAPVQAQIDMAAYYKAAERSLTRNCSADWIAVTKYVDDVLANGTQTEQTKMKSRLLSARASSPGWNITVSGNGASNVNAASVLMDPLNFYQYYGFAASLLPFCNILETRNNTAAPLESGIAAASGVEDALSAFLTSVAQVNYDAIPGVPDDPVQDRSWMRQYCSEYGFYQRGDPSNSLSIETSFLSLELFQEQCNETFPDLGGPPKVENVNKYGGWGMEVSNVLFTNGEFDPWRTMGLASIEPNSPMRQPNPAVPACNVAPIAPSFFGLTHANMVHVSDMRVILTPDANHTGFKTVGFYSPISQEPFYSGLALFQLALDEWLPCFSSNSGAAVSR</sequence>
<protein>
    <submittedName>
        <fullName evidence="1">Peptidase S28</fullName>
    </submittedName>
</protein>
<accession>A0ACB8QG10</accession>
<dbReference type="EMBL" id="MU273612">
    <property type="protein sequence ID" value="KAI0030638.1"/>
    <property type="molecule type" value="Genomic_DNA"/>
</dbReference>
<name>A0ACB8QG10_9AGAM</name>
<gene>
    <name evidence="1" type="ORF">K488DRAFT_53846</name>
</gene>
<dbReference type="Proteomes" id="UP000814128">
    <property type="component" value="Unassembled WGS sequence"/>
</dbReference>